<name>A0ABM5RS25_9CORY</name>
<evidence type="ECO:0000313" key="2">
    <source>
        <dbReference type="Proteomes" id="UP000029910"/>
    </source>
</evidence>
<evidence type="ECO:0000313" key="1">
    <source>
        <dbReference type="EMBL" id="AIU32561.1"/>
    </source>
</evidence>
<protein>
    <recommendedName>
        <fullName evidence="3">TraB family protein</fullName>
    </recommendedName>
</protein>
<dbReference type="RefSeq" id="WP_023635577.1">
    <property type="nucleotide sequence ID" value="NZ_CP009622.1"/>
</dbReference>
<dbReference type="Pfam" id="PF01963">
    <property type="entry name" value="TraB_PrgY_gumN"/>
    <property type="match status" value="1"/>
</dbReference>
<dbReference type="Proteomes" id="UP000029910">
    <property type="component" value="Chromosome"/>
</dbReference>
<gene>
    <name evidence="1" type="ORF">CulFRC11_0979</name>
</gene>
<dbReference type="PANTHER" id="PTHR40590:SF1">
    <property type="entry name" value="CYTOPLASMIC PROTEIN"/>
    <property type="match status" value="1"/>
</dbReference>
<organism evidence="1 2">
    <name type="scientific">Corynebacterium ramonii</name>
    <dbReference type="NCBI Taxonomy" id="3026968"/>
    <lineage>
        <taxon>Bacteria</taxon>
        <taxon>Bacillati</taxon>
        <taxon>Actinomycetota</taxon>
        <taxon>Actinomycetes</taxon>
        <taxon>Mycobacteriales</taxon>
        <taxon>Corynebacteriaceae</taxon>
        <taxon>Corynebacterium</taxon>
    </lineage>
</organism>
<dbReference type="PANTHER" id="PTHR40590">
    <property type="entry name" value="CYTOPLASMIC PROTEIN-RELATED"/>
    <property type="match status" value="1"/>
</dbReference>
<sequence length="285" mass="32066">MIDINEKSLKQPAHSDPIFNGSLFWSIKSKHSAVSFLWGSLHHIDTSKIVLPLPALDDLMNTTDTLIVEVDTERIEDGYSKNLLASENAYFDYSQLLNKPYLEKLLHICKEQPDSLLASAPIESVSPEVMALLVSAQKEMKSKLYGTPNLQIESRYIQRARKAKKPIIELETVEEQLQAALTSNDLSKQIEELKTAIDSYDADMPDVYARYAQQDLRLLNTKEFFQHAMIQRNKTMVQRLIPHLQRQSAFIIIGAAHLPYSTGVLALLAEAGYQITPCVLPVGQG</sequence>
<evidence type="ECO:0008006" key="3">
    <source>
        <dbReference type="Google" id="ProtNLM"/>
    </source>
</evidence>
<accession>A0ABM5RS25</accession>
<dbReference type="EMBL" id="CP009622">
    <property type="protein sequence ID" value="AIU32561.1"/>
    <property type="molecule type" value="Genomic_DNA"/>
</dbReference>
<reference evidence="1 2" key="1">
    <citation type="journal article" date="2015" name="Genome Announc.">
        <title>Genome Sequence of Corynebacterium ulcerans Strain FRC11.</title>
        <authorList>
            <person name="Benevides Lde J."/>
            <person name="Viana M.V."/>
            <person name="Mariano D.C."/>
            <person name="Rocha Fde S."/>
            <person name="Bagano P.C."/>
            <person name="Folador E.L."/>
            <person name="Pereira F.L."/>
            <person name="Dorella F.A."/>
            <person name="Leal C.A."/>
            <person name="Carvalho A.F."/>
            <person name="Soares Sde C."/>
            <person name="Carneiro A."/>
            <person name="Ramos R."/>
            <person name="Badell-Ocando E."/>
            <person name="Guiso N."/>
            <person name="Silva A."/>
            <person name="Figueiredo H."/>
            <person name="Azevedo V."/>
            <person name="Guimaraes L.C."/>
        </authorList>
    </citation>
    <scope>NUCLEOTIDE SEQUENCE [LARGE SCALE GENOMIC DNA]</scope>
    <source>
        <strain evidence="2">FRC0011</strain>
    </source>
</reference>
<dbReference type="InterPro" id="IPR002816">
    <property type="entry name" value="TraB/PrgY/GumN_fam"/>
</dbReference>
<dbReference type="CDD" id="cd14789">
    <property type="entry name" value="Tiki"/>
    <property type="match status" value="1"/>
</dbReference>
<proteinExistence type="predicted"/>
<keyword evidence="2" id="KW-1185">Reference proteome</keyword>
<dbReference type="InterPro" id="IPR047111">
    <property type="entry name" value="YbaP-like"/>
</dbReference>